<name>A0AAE0WRI4_9PEZI</name>
<dbReference type="EMBL" id="JAUTXT010000010">
    <property type="protein sequence ID" value="KAK3676537.1"/>
    <property type="molecule type" value="Genomic_DNA"/>
</dbReference>
<dbReference type="AlphaFoldDB" id="A0AAE0WRI4"/>
<reference evidence="1" key="1">
    <citation type="submission" date="2023-07" db="EMBL/GenBank/DDBJ databases">
        <title>Black Yeasts Isolated from many extreme environments.</title>
        <authorList>
            <person name="Coleine C."/>
            <person name="Stajich J.E."/>
            <person name="Selbmann L."/>
        </authorList>
    </citation>
    <scope>NUCLEOTIDE SEQUENCE</scope>
    <source>
        <strain evidence="1">CCFEE 5485</strain>
    </source>
</reference>
<gene>
    <name evidence="1" type="ORF">LTR78_003813</name>
</gene>
<proteinExistence type="predicted"/>
<dbReference type="Gene3D" id="3.30.420.40">
    <property type="match status" value="2"/>
</dbReference>
<dbReference type="Proteomes" id="UP001274830">
    <property type="component" value="Unassembled WGS sequence"/>
</dbReference>
<keyword evidence="2" id="KW-1185">Reference proteome</keyword>
<protein>
    <submittedName>
        <fullName evidence="1">Uncharacterized protein</fullName>
    </submittedName>
</protein>
<organism evidence="1 2">
    <name type="scientific">Recurvomyces mirabilis</name>
    <dbReference type="NCBI Taxonomy" id="574656"/>
    <lineage>
        <taxon>Eukaryota</taxon>
        <taxon>Fungi</taxon>
        <taxon>Dikarya</taxon>
        <taxon>Ascomycota</taxon>
        <taxon>Pezizomycotina</taxon>
        <taxon>Dothideomycetes</taxon>
        <taxon>Dothideomycetidae</taxon>
        <taxon>Mycosphaerellales</taxon>
        <taxon>Teratosphaeriaceae</taxon>
        <taxon>Recurvomyces</taxon>
    </lineage>
</organism>
<evidence type="ECO:0000313" key="1">
    <source>
        <dbReference type="EMBL" id="KAK3676537.1"/>
    </source>
</evidence>
<sequence>MAALSKPVRAANALRVIIEYGSGFLKVAAQHALAGQSVDNIAIIVIPLEPGLKEIEQKIVLDGDRLLHLNWILDAVKRYYSTSHPSGLRHQQDYWEAIDIESMITVPANSRIEACGIWRNAAHNAGMPNIDIRLEPLCAAASEMEQLRQMRAMEHGDQPCFADIGKGTFDLATVKLNRGATEGLRSELSTVGQVDGADIGAQIVK</sequence>
<comment type="caution">
    <text evidence="1">The sequence shown here is derived from an EMBL/GenBank/DDBJ whole genome shotgun (WGS) entry which is preliminary data.</text>
</comment>
<accession>A0AAE0WRI4</accession>
<evidence type="ECO:0000313" key="2">
    <source>
        <dbReference type="Proteomes" id="UP001274830"/>
    </source>
</evidence>